<proteinExistence type="predicted"/>
<evidence type="ECO:0000313" key="2">
    <source>
        <dbReference type="EMBL" id="QWW20827.1"/>
    </source>
</evidence>
<name>A0A8F3ADP3_ORYSI</name>
<dbReference type="EMBL" id="MW427595">
    <property type="protein sequence ID" value="QWW20827.1"/>
    <property type="molecule type" value="Genomic_DNA"/>
</dbReference>
<reference evidence="2" key="1">
    <citation type="journal article" date="2021" name="Rice">
        <title>Xa7, a Small Orphan Gene Harboring Promoter Trap for AvrXa7, Leads to the Durable Resistance to Xanthomonas oryzae Pv. oryzae.</title>
        <authorList>
            <person name="Wang C."/>
            <person name="Chen S."/>
            <person name="Feng A."/>
            <person name="Su J."/>
            <person name="Wang W."/>
            <person name="Feng J."/>
            <person name="Chen B."/>
            <person name="Zhang M."/>
            <person name="Yang J."/>
            <person name="Zeng L."/>
            <person name="Zhu X."/>
        </authorList>
    </citation>
    <scope>NUCLEOTIDE SEQUENCE</scope>
</reference>
<dbReference type="AlphaFoldDB" id="A0A8F3ADP3"/>
<protein>
    <submittedName>
        <fullName evidence="2">Putative transposon protein</fullName>
    </submittedName>
</protein>
<sequence>MKFHRGGTGLYRGEAKIALPQGGKGAACKIPCPLAAHLQAAPRTVQNRPSGGRQGGRLQNSMPPSPPICRRPPAQYKIALAEGGKGAACKIPCPPLAAHLQAAPAQYKIALAEGGKGAACKFR</sequence>
<organism evidence="2">
    <name type="scientific">Oryza sativa subsp. indica</name>
    <name type="common">Rice</name>
    <dbReference type="NCBI Taxonomy" id="39946"/>
    <lineage>
        <taxon>Eukaryota</taxon>
        <taxon>Viridiplantae</taxon>
        <taxon>Streptophyta</taxon>
        <taxon>Embryophyta</taxon>
        <taxon>Tracheophyta</taxon>
        <taxon>Spermatophyta</taxon>
        <taxon>Magnoliopsida</taxon>
        <taxon>Liliopsida</taxon>
        <taxon>Poales</taxon>
        <taxon>Poaceae</taxon>
        <taxon>BOP clade</taxon>
        <taxon>Oryzoideae</taxon>
        <taxon>Oryzeae</taxon>
        <taxon>Oryzinae</taxon>
        <taxon>Oryza</taxon>
        <taxon>Oryza sativa</taxon>
    </lineage>
</organism>
<feature type="region of interest" description="Disordered" evidence="1">
    <location>
        <begin position="41"/>
        <end position="71"/>
    </location>
</feature>
<gene>
    <name evidence="2" type="ORF">Xa7_IRBB7.34</name>
</gene>
<accession>A0A8F3ADP3</accession>
<evidence type="ECO:0000256" key="1">
    <source>
        <dbReference type="SAM" id="MobiDB-lite"/>
    </source>
</evidence>